<protein>
    <submittedName>
        <fullName evidence="1">Uncharacterized protein</fullName>
    </submittedName>
</protein>
<keyword evidence="2" id="KW-1185">Reference proteome</keyword>
<proteinExistence type="predicted"/>
<sequence>MVTLGVITTYDKIRSCGLGINPILLEMGKQLIELGCAILRKLRL</sequence>
<reference evidence="2" key="1">
    <citation type="journal article" date="2019" name="Int. J. Syst. Evol. Microbiol.">
        <title>The Global Catalogue of Microorganisms (GCM) 10K type strain sequencing project: providing services to taxonomists for standard genome sequencing and annotation.</title>
        <authorList>
            <consortium name="The Broad Institute Genomics Platform"/>
            <consortium name="The Broad Institute Genome Sequencing Center for Infectious Disease"/>
            <person name="Wu L."/>
            <person name="Ma J."/>
        </authorList>
    </citation>
    <scope>NUCLEOTIDE SEQUENCE [LARGE SCALE GENOMIC DNA]</scope>
    <source>
        <strain evidence="2">CGMCC 1.15043</strain>
    </source>
</reference>
<evidence type="ECO:0000313" key="2">
    <source>
        <dbReference type="Proteomes" id="UP000615455"/>
    </source>
</evidence>
<dbReference type="EMBL" id="BMHE01000029">
    <property type="protein sequence ID" value="GFZ95353.1"/>
    <property type="molecule type" value="Genomic_DNA"/>
</dbReference>
<gene>
    <name evidence="1" type="ORF">GCM10008018_47120</name>
</gene>
<comment type="caution">
    <text evidence="1">The sequence shown here is derived from an EMBL/GenBank/DDBJ whole genome shotgun (WGS) entry which is preliminary data.</text>
</comment>
<accession>A0ABQ1F0L7</accession>
<evidence type="ECO:0000313" key="1">
    <source>
        <dbReference type="EMBL" id="GFZ95353.1"/>
    </source>
</evidence>
<dbReference type="Proteomes" id="UP000615455">
    <property type="component" value="Unassembled WGS sequence"/>
</dbReference>
<name>A0ABQ1F0L7_9BACL</name>
<organism evidence="1 2">
    <name type="scientific">Paenibacillus marchantiophytorum</name>
    <dbReference type="NCBI Taxonomy" id="1619310"/>
    <lineage>
        <taxon>Bacteria</taxon>
        <taxon>Bacillati</taxon>
        <taxon>Bacillota</taxon>
        <taxon>Bacilli</taxon>
        <taxon>Bacillales</taxon>
        <taxon>Paenibacillaceae</taxon>
        <taxon>Paenibacillus</taxon>
    </lineage>
</organism>